<protein>
    <submittedName>
        <fullName evidence="3">Uncharacterized protein</fullName>
    </submittedName>
</protein>
<keyword evidence="2" id="KW-0472">Membrane</keyword>
<dbReference type="Proteomes" id="UP000054324">
    <property type="component" value="Unassembled WGS sequence"/>
</dbReference>
<keyword evidence="2" id="KW-1133">Transmembrane helix</keyword>
<dbReference type="STRING" id="6198.A0A075A0H8"/>
<feature type="transmembrane region" description="Helical" evidence="2">
    <location>
        <begin position="241"/>
        <end position="265"/>
    </location>
</feature>
<feature type="transmembrane region" description="Helical" evidence="2">
    <location>
        <begin position="124"/>
        <end position="145"/>
    </location>
</feature>
<feature type="compositionally biased region" description="Acidic residues" evidence="1">
    <location>
        <begin position="1"/>
        <end position="16"/>
    </location>
</feature>
<keyword evidence="2" id="KW-0812">Transmembrane</keyword>
<organism evidence="3 4">
    <name type="scientific">Opisthorchis viverrini</name>
    <name type="common">Southeast Asian liver fluke</name>
    <dbReference type="NCBI Taxonomy" id="6198"/>
    <lineage>
        <taxon>Eukaryota</taxon>
        <taxon>Metazoa</taxon>
        <taxon>Spiralia</taxon>
        <taxon>Lophotrochozoa</taxon>
        <taxon>Platyhelminthes</taxon>
        <taxon>Trematoda</taxon>
        <taxon>Digenea</taxon>
        <taxon>Opisthorchiida</taxon>
        <taxon>Opisthorchiata</taxon>
        <taxon>Opisthorchiidae</taxon>
        <taxon>Opisthorchis</taxon>
    </lineage>
</organism>
<evidence type="ECO:0000313" key="3">
    <source>
        <dbReference type="EMBL" id="KER33173.1"/>
    </source>
</evidence>
<dbReference type="Gene3D" id="1.20.140.150">
    <property type="match status" value="1"/>
</dbReference>
<evidence type="ECO:0000256" key="1">
    <source>
        <dbReference type="SAM" id="MobiDB-lite"/>
    </source>
</evidence>
<feature type="transmembrane region" description="Helical" evidence="2">
    <location>
        <begin position="201"/>
        <end position="221"/>
    </location>
</feature>
<gene>
    <name evidence="3" type="ORF">T265_00871</name>
</gene>
<proteinExistence type="predicted"/>
<dbReference type="AlphaFoldDB" id="A0A075A0H8"/>
<feature type="region of interest" description="Disordered" evidence="1">
    <location>
        <begin position="1"/>
        <end position="36"/>
    </location>
</feature>
<dbReference type="CTD" id="20315059"/>
<accession>A0A075A0H8</accession>
<dbReference type="OrthoDB" id="6283877at2759"/>
<name>A0A075A0H8_OPIVI</name>
<sequence>MENGLDEDDTLDESIGEVEKPVKLRPKASSTRPEGRAPTMTIEAVRVGRPMKVLALLASILSLILFIIGTVSTSWMFTNNLRLGVFQQCDQLSLIEMDPNPEFVCSFDYQRTWEQWTCLVLDTVAISLTLIGVILMIAALLTLVVKHKYKLYKAVLSFNSIASFEEELGLRFLTLILSGVRQERWINPTVYVSIRRDAQMCFSEGFSMLTNVILFPVSFYYRTNHNALQFGYKDDEEPEFMVGWSYVVCTCGLLPLLLAIVLLALDRKSEEIIYQETIFQDSVAVADCNNE</sequence>
<feature type="transmembrane region" description="Helical" evidence="2">
    <location>
        <begin position="53"/>
        <end position="77"/>
    </location>
</feature>
<evidence type="ECO:0000256" key="2">
    <source>
        <dbReference type="SAM" id="Phobius"/>
    </source>
</evidence>
<reference evidence="3 4" key="1">
    <citation type="submission" date="2013-11" db="EMBL/GenBank/DDBJ databases">
        <title>Opisthorchis viverrini - life in the bile duct.</title>
        <authorList>
            <person name="Young N.D."/>
            <person name="Nagarajan N."/>
            <person name="Lin S.J."/>
            <person name="Korhonen P.K."/>
            <person name="Jex A.R."/>
            <person name="Hall R.S."/>
            <person name="Safavi-Hemami H."/>
            <person name="Kaewkong W."/>
            <person name="Bertrand D."/>
            <person name="Gao S."/>
            <person name="Seet Q."/>
            <person name="Wongkham S."/>
            <person name="Teh B.T."/>
            <person name="Wongkham C."/>
            <person name="Intapan P.M."/>
            <person name="Maleewong W."/>
            <person name="Yang X."/>
            <person name="Hu M."/>
            <person name="Wang Z."/>
            <person name="Hofmann A."/>
            <person name="Sternberg P.W."/>
            <person name="Tan P."/>
            <person name="Wang J."/>
            <person name="Gasser R.B."/>
        </authorList>
    </citation>
    <scope>NUCLEOTIDE SEQUENCE [LARGE SCALE GENOMIC DNA]</scope>
</reference>
<dbReference type="RefSeq" id="XP_009163030.1">
    <property type="nucleotide sequence ID" value="XM_009164766.1"/>
</dbReference>
<dbReference type="EMBL" id="KL596627">
    <property type="protein sequence ID" value="KER33173.1"/>
    <property type="molecule type" value="Genomic_DNA"/>
</dbReference>
<dbReference type="KEGG" id="ovi:T265_00871"/>
<evidence type="ECO:0000313" key="4">
    <source>
        <dbReference type="Proteomes" id="UP000054324"/>
    </source>
</evidence>
<keyword evidence="4" id="KW-1185">Reference proteome</keyword>
<dbReference type="GeneID" id="20315059"/>